<comment type="cofactor">
    <cofactor evidence="1">
        <name>heme</name>
        <dbReference type="ChEBI" id="CHEBI:30413"/>
    </cofactor>
</comment>
<comment type="similarity">
    <text evidence="2 8">Belongs to the cytochrome P450 family.</text>
</comment>
<dbReference type="Gene3D" id="1.10.630.10">
    <property type="entry name" value="Cytochrome P450"/>
    <property type="match status" value="1"/>
</dbReference>
<dbReference type="InterPro" id="IPR036396">
    <property type="entry name" value="Cyt_P450_sf"/>
</dbReference>
<evidence type="ECO:0000256" key="8">
    <source>
        <dbReference type="RuleBase" id="RU000461"/>
    </source>
</evidence>
<evidence type="ECO:0000256" key="5">
    <source>
        <dbReference type="ARBA" id="ARBA00023002"/>
    </source>
</evidence>
<dbReference type="Pfam" id="PF00067">
    <property type="entry name" value="p450"/>
    <property type="match status" value="1"/>
</dbReference>
<evidence type="ECO:0000256" key="2">
    <source>
        <dbReference type="ARBA" id="ARBA00010617"/>
    </source>
</evidence>
<proteinExistence type="inferred from homology"/>
<comment type="caution">
    <text evidence="9">The sequence shown here is derived from an EMBL/GenBank/DDBJ whole genome shotgun (WGS) entry which is preliminary data.</text>
</comment>
<name>A0ABR1HBH0_9HYPO</name>
<accession>A0ABR1HBH0</accession>
<dbReference type="InterPro" id="IPR017972">
    <property type="entry name" value="Cyt_P450_CS"/>
</dbReference>
<evidence type="ECO:0000256" key="4">
    <source>
        <dbReference type="ARBA" id="ARBA00022723"/>
    </source>
</evidence>
<evidence type="ECO:0000256" key="3">
    <source>
        <dbReference type="ARBA" id="ARBA00022617"/>
    </source>
</evidence>
<organism evidence="9 10">
    <name type="scientific">Neonectria punicea</name>
    <dbReference type="NCBI Taxonomy" id="979145"/>
    <lineage>
        <taxon>Eukaryota</taxon>
        <taxon>Fungi</taxon>
        <taxon>Dikarya</taxon>
        <taxon>Ascomycota</taxon>
        <taxon>Pezizomycotina</taxon>
        <taxon>Sordariomycetes</taxon>
        <taxon>Hypocreomycetidae</taxon>
        <taxon>Hypocreales</taxon>
        <taxon>Nectriaceae</taxon>
        <taxon>Neonectria</taxon>
    </lineage>
</organism>
<evidence type="ECO:0008006" key="11">
    <source>
        <dbReference type="Google" id="ProtNLM"/>
    </source>
</evidence>
<dbReference type="PROSITE" id="PS00086">
    <property type="entry name" value="CYTOCHROME_P450"/>
    <property type="match status" value="1"/>
</dbReference>
<gene>
    <name evidence="9" type="ORF">QQX98_004080</name>
</gene>
<dbReference type="Proteomes" id="UP001498476">
    <property type="component" value="Unassembled WGS sequence"/>
</dbReference>
<dbReference type="EMBL" id="JAZAVJ010000049">
    <property type="protein sequence ID" value="KAK7418295.1"/>
    <property type="molecule type" value="Genomic_DNA"/>
</dbReference>
<evidence type="ECO:0000256" key="6">
    <source>
        <dbReference type="ARBA" id="ARBA00023004"/>
    </source>
</evidence>
<dbReference type="PANTHER" id="PTHR46206:SF1">
    <property type="entry name" value="P450, PUTATIVE (EUROFUNG)-RELATED"/>
    <property type="match status" value="1"/>
</dbReference>
<sequence>MSRLASDKFVPFRFSRLREEAGDNELLLGLVSTSPEFLPFGHGKHACPGRFLIDFEIKIILARVLRNCDLEFPEEYNGQRPPSMWFAEAVFPPKGVKIMANRRETRSK</sequence>
<evidence type="ECO:0000313" key="10">
    <source>
        <dbReference type="Proteomes" id="UP001498476"/>
    </source>
</evidence>
<dbReference type="SUPFAM" id="SSF48264">
    <property type="entry name" value="Cytochrome P450"/>
    <property type="match status" value="1"/>
</dbReference>
<protein>
    <recommendedName>
        <fullName evidence="11">Cytochrome P450</fullName>
    </recommendedName>
</protein>
<evidence type="ECO:0000256" key="7">
    <source>
        <dbReference type="ARBA" id="ARBA00023033"/>
    </source>
</evidence>
<reference evidence="9 10" key="1">
    <citation type="journal article" date="2025" name="Microbiol. Resour. Announc.">
        <title>Draft genome sequences for Neonectria magnoliae and Neonectria punicea, canker pathogens of Liriodendron tulipifera and Acer saccharum in West Virginia.</title>
        <authorList>
            <person name="Petronek H.M."/>
            <person name="Kasson M.T."/>
            <person name="Metheny A.M."/>
            <person name="Stauder C.M."/>
            <person name="Lovett B."/>
            <person name="Lynch S.C."/>
            <person name="Garnas J.R."/>
            <person name="Kasson L.R."/>
            <person name="Stajich J.E."/>
        </authorList>
    </citation>
    <scope>NUCLEOTIDE SEQUENCE [LARGE SCALE GENOMIC DNA]</scope>
    <source>
        <strain evidence="9 10">NRRL 64653</strain>
    </source>
</reference>
<keyword evidence="7 8" id="KW-0503">Monooxygenase</keyword>
<keyword evidence="4 8" id="KW-0479">Metal-binding</keyword>
<keyword evidence="10" id="KW-1185">Reference proteome</keyword>
<evidence type="ECO:0000256" key="1">
    <source>
        <dbReference type="ARBA" id="ARBA00001971"/>
    </source>
</evidence>
<dbReference type="PANTHER" id="PTHR46206">
    <property type="entry name" value="CYTOCHROME P450"/>
    <property type="match status" value="1"/>
</dbReference>
<keyword evidence="6 8" id="KW-0408">Iron</keyword>
<dbReference type="InterPro" id="IPR001128">
    <property type="entry name" value="Cyt_P450"/>
</dbReference>
<keyword evidence="3 8" id="KW-0349">Heme</keyword>
<keyword evidence="5 8" id="KW-0560">Oxidoreductase</keyword>
<evidence type="ECO:0000313" key="9">
    <source>
        <dbReference type="EMBL" id="KAK7418295.1"/>
    </source>
</evidence>